<sequence>MVVTMLDCLDMTLELAIGFQNVSQGTWRDFKYYLLHGSWHSALTTSTGKVYTFGDGTFGVLGHGNHESVPYPKEVEALTGFRTVRVACGVWHSAAIVEGTCQTVTNVVSKKLYTWGDGDNNRLGHGDKEARLIPTCVQALVDHNFHQLACGQNMTVALATSGHVYTMGSTDNGQLGNPKSDGKQHCLVKDRLASELVEEISCELPMLWFSRQEVKYTHGGWGQWKTRSWRSQ</sequence>
<dbReference type="PROSITE" id="PS50012">
    <property type="entry name" value="RCC1_3"/>
    <property type="match status" value="2"/>
</dbReference>
<dbReference type="PANTHER" id="PTHR22870:SF456">
    <property type="entry name" value="OS01G0700200 PROTEIN"/>
    <property type="match status" value="1"/>
</dbReference>
<protein>
    <submittedName>
        <fullName evidence="3">Uncharacterized protein</fullName>
    </submittedName>
</protein>
<evidence type="ECO:0000256" key="1">
    <source>
        <dbReference type="ARBA" id="ARBA00022737"/>
    </source>
</evidence>
<dbReference type="InterPro" id="IPR051210">
    <property type="entry name" value="Ub_ligase/GEF_domain"/>
</dbReference>
<dbReference type="EMBL" id="GBRH01160171">
    <property type="protein sequence ID" value="JAE37725.1"/>
    <property type="molecule type" value="Transcribed_RNA"/>
</dbReference>
<reference evidence="3" key="2">
    <citation type="journal article" date="2015" name="Data Brief">
        <title>Shoot transcriptome of the giant reed, Arundo donax.</title>
        <authorList>
            <person name="Barrero R.A."/>
            <person name="Guerrero F.D."/>
            <person name="Moolhuijzen P."/>
            <person name="Goolsby J.A."/>
            <person name="Tidwell J."/>
            <person name="Bellgard S.E."/>
            <person name="Bellgard M.I."/>
        </authorList>
    </citation>
    <scope>NUCLEOTIDE SEQUENCE</scope>
    <source>
        <tissue evidence="3">Shoot tissue taken approximately 20 cm above the soil surface</tissue>
    </source>
</reference>
<dbReference type="Gene3D" id="2.130.10.30">
    <property type="entry name" value="Regulator of chromosome condensation 1/beta-lactamase-inhibitor protein II"/>
    <property type="match status" value="1"/>
</dbReference>
<feature type="repeat" description="RCC1" evidence="2">
    <location>
        <begin position="110"/>
        <end position="161"/>
    </location>
</feature>
<dbReference type="InterPro" id="IPR009091">
    <property type="entry name" value="RCC1/BLIP-II"/>
</dbReference>
<keyword evidence="1" id="KW-0677">Repeat</keyword>
<organism evidence="3">
    <name type="scientific">Arundo donax</name>
    <name type="common">Giant reed</name>
    <name type="synonym">Donax arundinaceus</name>
    <dbReference type="NCBI Taxonomy" id="35708"/>
    <lineage>
        <taxon>Eukaryota</taxon>
        <taxon>Viridiplantae</taxon>
        <taxon>Streptophyta</taxon>
        <taxon>Embryophyta</taxon>
        <taxon>Tracheophyta</taxon>
        <taxon>Spermatophyta</taxon>
        <taxon>Magnoliopsida</taxon>
        <taxon>Liliopsida</taxon>
        <taxon>Poales</taxon>
        <taxon>Poaceae</taxon>
        <taxon>PACMAD clade</taxon>
        <taxon>Arundinoideae</taxon>
        <taxon>Arundineae</taxon>
        <taxon>Arundo</taxon>
    </lineage>
</organism>
<dbReference type="SUPFAM" id="SSF50985">
    <property type="entry name" value="RCC1/BLIP-II"/>
    <property type="match status" value="1"/>
</dbReference>
<feature type="repeat" description="RCC1" evidence="2">
    <location>
        <begin position="48"/>
        <end position="99"/>
    </location>
</feature>
<evidence type="ECO:0000256" key="2">
    <source>
        <dbReference type="PROSITE-ProRule" id="PRU00235"/>
    </source>
</evidence>
<accession>A0A0A9HKQ2</accession>
<dbReference type="Pfam" id="PF00415">
    <property type="entry name" value="RCC1"/>
    <property type="match status" value="2"/>
</dbReference>
<proteinExistence type="predicted"/>
<name>A0A0A9HKQ2_ARUDO</name>
<dbReference type="AlphaFoldDB" id="A0A0A9HKQ2"/>
<dbReference type="InterPro" id="IPR000408">
    <property type="entry name" value="Reg_chr_condens"/>
</dbReference>
<dbReference type="PROSITE" id="PS00626">
    <property type="entry name" value="RCC1_2"/>
    <property type="match status" value="1"/>
</dbReference>
<reference evidence="3" key="1">
    <citation type="submission" date="2014-09" db="EMBL/GenBank/DDBJ databases">
        <authorList>
            <person name="Magalhaes I.L.F."/>
            <person name="Oliveira U."/>
            <person name="Santos F.R."/>
            <person name="Vidigal T.H.D.A."/>
            <person name="Brescovit A.D."/>
            <person name="Santos A.J."/>
        </authorList>
    </citation>
    <scope>NUCLEOTIDE SEQUENCE</scope>
    <source>
        <tissue evidence="3">Shoot tissue taken approximately 20 cm above the soil surface</tissue>
    </source>
</reference>
<evidence type="ECO:0000313" key="3">
    <source>
        <dbReference type="EMBL" id="JAE37725.1"/>
    </source>
</evidence>
<dbReference type="PANTHER" id="PTHR22870">
    <property type="entry name" value="REGULATOR OF CHROMOSOME CONDENSATION"/>
    <property type="match status" value="1"/>
</dbReference>
<dbReference type="PRINTS" id="PR00633">
    <property type="entry name" value="RCCNDNSATION"/>
</dbReference>